<protein>
    <submittedName>
        <fullName evidence="1">Uncharacterized protein</fullName>
    </submittedName>
</protein>
<dbReference type="EMBL" id="CP059567">
    <property type="protein sequence ID" value="QMT40798.1"/>
    <property type="molecule type" value="Genomic_DNA"/>
</dbReference>
<reference evidence="1 2" key="1">
    <citation type="submission" date="2020-07" db="EMBL/GenBank/DDBJ databases">
        <title>Genomic diversity of species in the Neisseriaceae family.</title>
        <authorList>
            <person name="Vincent A.T."/>
            <person name="Bernet E."/>
            <person name="Veyrier F.J."/>
        </authorList>
    </citation>
    <scope>NUCLEOTIDE SEQUENCE [LARGE SCALE GENOMIC DNA]</scope>
    <source>
        <strain evidence="1 2">DSM 22244</strain>
    </source>
</reference>
<organism evidence="1 2">
    <name type="scientific">Neisseria shayeganii</name>
    <dbReference type="NCBI Taxonomy" id="607712"/>
    <lineage>
        <taxon>Bacteria</taxon>
        <taxon>Pseudomonadati</taxon>
        <taxon>Pseudomonadota</taxon>
        <taxon>Betaproteobacteria</taxon>
        <taxon>Neisseriales</taxon>
        <taxon>Neisseriaceae</taxon>
        <taxon>Neisseria</taxon>
    </lineage>
</organism>
<evidence type="ECO:0000313" key="1">
    <source>
        <dbReference type="EMBL" id="QMT40798.1"/>
    </source>
</evidence>
<dbReference type="AlphaFoldDB" id="A0A7D7NCE9"/>
<dbReference type="KEGG" id="nsg:H3L94_01700"/>
<name>A0A7D7NCE9_9NEIS</name>
<accession>A0A7D7NCE9</accession>
<gene>
    <name evidence="1" type="ORF">H3L94_01700</name>
</gene>
<evidence type="ECO:0000313" key="2">
    <source>
        <dbReference type="Proteomes" id="UP000514752"/>
    </source>
</evidence>
<sequence>MGVLQRSQPEGQGQGAAAVCFGKYRVRPWPNFHLRRILWCLYAPGCVRLLCWVSDSSFPQGFPLIIFLALSGGEAHRRQGVQWLSFVLIVDKYDRKHIFIF</sequence>
<proteinExistence type="predicted"/>
<dbReference type="RefSeq" id="WP_182122406.1">
    <property type="nucleotide sequence ID" value="NZ_CP059567.1"/>
</dbReference>
<dbReference type="Proteomes" id="UP000514752">
    <property type="component" value="Chromosome"/>
</dbReference>